<evidence type="ECO:0000256" key="7">
    <source>
        <dbReference type="SAM" id="Phobius"/>
    </source>
</evidence>
<evidence type="ECO:0000256" key="4">
    <source>
        <dbReference type="ARBA" id="ARBA00022692"/>
    </source>
</evidence>
<evidence type="ECO:0000256" key="2">
    <source>
        <dbReference type="ARBA" id="ARBA00006679"/>
    </source>
</evidence>
<evidence type="ECO:0000313" key="9">
    <source>
        <dbReference type="Proteomes" id="UP000054058"/>
    </source>
</evidence>
<dbReference type="PATRIC" id="fig|1122207.3.peg.309"/>
<feature type="transmembrane region" description="Helical" evidence="7">
    <location>
        <begin position="129"/>
        <end position="149"/>
    </location>
</feature>
<organism evidence="8 9">
    <name type="scientific">Marinomonas ushuaiensis DSM 15871</name>
    <dbReference type="NCBI Taxonomy" id="1122207"/>
    <lineage>
        <taxon>Bacteria</taxon>
        <taxon>Pseudomonadati</taxon>
        <taxon>Pseudomonadota</taxon>
        <taxon>Gammaproteobacteria</taxon>
        <taxon>Oceanospirillales</taxon>
        <taxon>Oceanospirillaceae</taxon>
        <taxon>Marinomonas</taxon>
    </lineage>
</organism>
<dbReference type="GO" id="GO:0005886">
    <property type="term" value="C:plasma membrane"/>
    <property type="evidence" value="ECO:0007669"/>
    <property type="project" value="UniProtKB-SubCell"/>
</dbReference>
<dbReference type="Pfam" id="PF07681">
    <property type="entry name" value="DoxX"/>
    <property type="match status" value="1"/>
</dbReference>
<keyword evidence="3" id="KW-1003">Cell membrane</keyword>
<dbReference type="InterPro" id="IPR051907">
    <property type="entry name" value="DoxX-like_oxidoreductase"/>
</dbReference>
<dbReference type="OrthoDB" id="121744at2"/>
<comment type="similarity">
    <text evidence="2">Belongs to the DoxX family.</text>
</comment>
<dbReference type="RefSeq" id="WP_036158097.1">
    <property type="nucleotide sequence ID" value="NZ_JAMB01000001.1"/>
</dbReference>
<evidence type="ECO:0000256" key="3">
    <source>
        <dbReference type="ARBA" id="ARBA00022475"/>
    </source>
</evidence>
<accession>X7E8Y1</accession>
<feature type="transmembrane region" description="Helical" evidence="7">
    <location>
        <begin position="20"/>
        <end position="37"/>
    </location>
</feature>
<dbReference type="eggNOG" id="COG2259">
    <property type="taxonomic scope" value="Bacteria"/>
</dbReference>
<reference evidence="8 9" key="1">
    <citation type="submission" date="2014-01" db="EMBL/GenBank/DDBJ databases">
        <title>Marinomonas ushuaiensis DSM 15871 Genome Sequencing.</title>
        <authorList>
            <person name="Lai Q."/>
            <person name="Shao Z.S."/>
        </authorList>
    </citation>
    <scope>NUCLEOTIDE SEQUENCE [LARGE SCALE GENOMIC DNA]</scope>
    <source>
        <strain evidence="8 9">DSM 15871</strain>
    </source>
</reference>
<evidence type="ECO:0000313" key="8">
    <source>
        <dbReference type="EMBL" id="ETX12305.1"/>
    </source>
</evidence>
<feature type="transmembrane region" description="Helical" evidence="7">
    <location>
        <begin position="105"/>
        <end position="123"/>
    </location>
</feature>
<feature type="transmembrane region" description="Helical" evidence="7">
    <location>
        <begin position="76"/>
        <end position="98"/>
    </location>
</feature>
<sequence length="157" mass="17371">MLSIINNKSEAVFKKLPESLVLFVARFAIAAVFWKSGQTKIDGFSLDIIAMKMELGLPRLAESTGFLFEYEYNLPLIPPMIAAVLATLAEHILPILILGGLFTRLAGFGIAGMTLVIQLFVYPEAYPTHATWLAIALLLMYKGAGSFSLDHLLRRNR</sequence>
<dbReference type="PANTHER" id="PTHR33452:SF1">
    <property type="entry name" value="INNER MEMBRANE PROTEIN YPHA-RELATED"/>
    <property type="match status" value="1"/>
</dbReference>
<keyword evidence="5 7" id="KW-1133">Transmembrane helix</keyword>
<evidence type="ECO:0000256" key="5">
    <source>
        <dbReference type="ARBA" id="ARBA00022989"/>
    </source>
</evidence>
<dbReference type="Proteomes" id="UP000054058">
    <property type="component" value="Unassembled WGS sequence"/>
</dbReference>
<protein>
    <submittedName>
        <fullName evidence="8">DoxX family protein</fullName>
    </submittedName>
</protein>
<comment type="subcellular location">
    <subcellularLocation>
        <location evidence="1">Cell membrane</location>
        <topology evidence="1">Multi-pass membrane protein</topology>
    </subcellularLocation>
</comment>
<keyword evidence="9" id="KW-1185">Reference proteome</keyword>
<gene>
    <name evidence="8" type="ORF">MUS1_01495</name>
</gene>
<keyword evidence="4 7" id="KW-0812">Transmembrane</keyword>
<dbReference type="STRING" id="1122207.MUS1_01495"/>
<dbReference type="InterPro" id="IPR032808">
    <property type="entry name" value="DoxX"/>
</dbReference>
<evidence type="ECO:0000256" key="6">
    <source>
        <dbReference type="ARBA" id="ARBA00023136"/>
    </source>
</evidence>
<evidence type="ECO:0000256" key="1">
    <source>
        <dbReference type="ARBA" id="ARBA00004651"/>
    </source>
</evidence>
<proteinExistence type="inferred from homology"/>
<keyword evidence="6 7" id="KW-0472">Membrane</keyword>
<name>X7E8Y1_9GAMM</name>
<comment type="caution">
    <text evidence="8">The sequence shown here is derived from an EMBL/GenBank/DDBJ whole genome shotgun (WGS) entry which is preliminary data.</text>
</comment>
<dbReference type="EMBL" id="JAMB01000001">
    <property type="protein sequence ID" value="ETX12305.1"/>
    <property type="molecule type" value="Genomic_DNA"/>
</dbReference>
<dbReference type="AlphaFoldDB" id="X7E8Y1"/>
<dbReference type="PANTHER" id="PTHR33452">
    <property type="entry name" value="OXIDOREDUCTASE CATD-RELATED"/>
    <property type="match status" value="1"/>
</dbReference>